<gene>
    <name evidence="2" type="ORF">BVRB_019490</name>
</gene>
<protein>
    <submittedName>
        <fullName evidence="2">Uncharacterized protein</fullName>
    </submittedName>
</protein>
<keyword evidence="3" id="KW-1185">Reference proteome</keyword>
<dbReference type="Gramene" id="KMS64515">
    <property type="protein sequence ID" value="KMS64515"/>
    <property type="gene ID" value="BVRB_019490"/>
</dbReference>
<organism evidence="2 3">
    <name type="scientific">Beta vulgaris subsp. vulgaris</name>
    <name type="common">Beet</name>
    <dbReference type="NCBI Taxonomy" id="3555"/>
    <lineage>
        <taxon>Eukaryota</taxon>
        <taxon>Viridiplantae</taxon>
        <taxon>Streptophyta</taxon>
        <taxon>Embryophyta</taxon>
        <taxon>Tracheophyta</taxon>
        <taxon>Spermatophyta</taxon>
        <taxon>Magnoliopsida</taxon>
        <taxon>eudicotyledons</taxon>
        <taxon>Gunneridae</taxon>
        <taxon>Pentapetalae</taxon>
        <taxon>Caryophyllales</taxon>
        <taxon>Chenopodiaceae</taxon>
        <taxon>Betoideae</taxon>
        <taxon>Beta</taxon>
    </lineage>
</organism>
<name>A0A0J8BFB0_BETVV</name>
<evidence type="ECO:0000313" key="3">
    <source>
        <dbReference type="Proteomes" id="UP000035740"/>
    </source>
</evidence>
<dbReference type="EMBL" id="KQ129758">
    <property type="protein sequence ID" value="KMS64515.1"/>
    <property type="molecule type" value="Genomic_DNA"/>
</dbReference>
<sequence length="27" mass="2946">RIAKSKATCRSNPVPTMHFSVRESATA</sequence>
<dbReference type="Proteomes" id="UP000035740">
    <property type="component" value="Unassembled WGS sequence"/>
</dbReference>
<accession>A0A0J8BFB0</accession>
<evidence type="ECO:0000313" key="2">
    <source>
        <dbReference type="EMBL" id="KMS64515.1"/>
    </source>
</evidence>
<dbReference type="AlphaFoldDB" id="A0A0J8BFB0"/>
<evidence type="ECO:0000256" key="1">
    <source>
        <dbReference type="SAM" id="MobiDB-lite"/>
    </source>
</evidence>
<feature type="non-terminal residue" evidence="2">
    <location>
        <position position="1"/>
    </location>
</feature>
<proteinExistence type="predicted"/>
<reference evidence="2 3" key="1">
    <citation type="journal article" date="2014" name="Nature">
        <title>The genome of the recently domesticated crop plant sugar beet (Beta vulgaris).</title>
        <authorList>
            <person name="Dohm J.C."/>
            <person name="Minoche A.E."/>
            <person name="Holtgrawe D."/>
            <person name="Capella-Gutierrez S."/>
            <person name="Zakrzewski F."/>
            <person name="Tafer H."/>
            <person name="Rupp O."/>
            <person name="Sorensen T.R."/>
            <person name="Stracke R."/>
            <person name="Reinhardt R."/>
            <person name="Goesmann A."/>
            <person name="Kraft T."/>
            <person name="Schulz B."/>
            <person name="Stadler P.F."/>
            <person name="Schmidt T."/>
            <person name="Gabaldon T."/>
            <person name="Lehrach H."/>
            <person name="Weisshaar B."/>
            <person name="Himmelbauer H."/>
        </authorList>
    </citation>
    <scope>NUCLEOTIDE SEQUENCE [LARGE SCALE GENOMIC DNA]</scope>
    <source>
        <tissue evidence="2">Taproot</tissue>
    </source>
</reference>
<feature type="region of interest" description="Disordered" evidence="1">
    <location>
        <begin position="1"/>
        <end position="27"/>
    </location>
</feature>